<gene>
    <name evidence="1" type="ORF">PR048_005940</name>
</gene>
<keyword evidence="2" id="KW-1185">Reference proteome</keyword>
<dbReference type="EMBL" id="JARBHB010000002">
    <property type="protein sequence ID" value="KAJ8893349.1"/>
    <property type="molecule type" value="Genomic_DNA"/>
</dbReference>
<accession>A0ABQ9IAM4</accession>
<proteinExistence type="predicted"/>
<protein>
    <submittedName>
        <fullName evidence="1">Uncharacterized protein</fullName>
    </submittedName>
</protein>
<reference evidence="1 2" key="1">
    <citation type="submission" date="2023-02" db="EMBL/GenBank/DDBJ databases">
        <title>LHISI_Scaffold_Assembly.</title>
        <authorList>
            <person name="Stuart O.P."/>
            <person name="Cleave R."/>
            <person name="Magrath M.J.L."/>
            <person name="Mikheyev A.S."/>
        </authorList>
    </citation>
    <scope>NUCLEOTIDE SEQUENCE [LARGE SCALE GENOMIC DNA]</scope>
    <source>
        <strain evidence="1">Daus_M_001</strain>
        <tissue evidence="1">Leg muscle</tissue>
    </source>
</reference>
<comment type="caution">
    <text evidence="1">The sequence shown here is derived from an EMBL/GenBank/DDBJ whole genome shotgun (WGS) entry which is preliminary data.</text>
</comment>
<organism evidence="1 2">
    <name type="scientific">Dryococelus australis</name>
    <dbReference type="NCBI Taxonomy" id="614101"/>
    <lineage>
        <taxon>Eukaryota</taxon>
        <taxon>Metazoa</taxon>
        <taxon>Ecdysozoa</taxon>
        <taxon>Arthropoda</taxon>
        <taxon>Hexapoda</taxon>
        <taxon>Insecta</taxon>
        <taxon>Pterygota</taxon>
        <taxon>Neoptera</taxon>
        <taxon>Polyneoptera</taxon>
        <taxon>Phasmatodea</taxon>
        <taxon>Verophasmatodea</taxon>
        <taxon>Anareolatae</taxon>
        <taxon>Phasmatidae</taxon>
        <taxon>Eurycanthinae</taxon>
        <taxon>Dryococelus</taxon>
    </lineage>
</organism>
<sequence length="132" mass="15309">MRRGEKSKDDENMCQVREDSLLSALKDVACRKKEDSIRSTRKDIEFRKKEKVTALSNRHIHTIWLSTLDVACREWHYQLRYYTRKWNSLGSIPKVVIISDVANADPDGYHYGIALCVLPTSEIRGVVVNRTN</sequence>
<evidence type="ECO:0000313" key="2">
    <source>
        <dbReference type="Proteomes" id="UP001159363"/>
    </source>
</evidence>
<evidence type="ECO:0000313" key="1">
    <source>
        <dbReference type="EMBL" id="KAJ8893349.1"/>
    </source>
</evidence>
<name>A0ABQ9IAM4_9NEOP</name>
<dbReference type="Proteomes" id="UP001159363">
    <property type="component" value="Chromosome 2"/>
</dbReference>